<protein>
    <submittedName>
        <fullName evidence="1">Uncharacterized protein</fullName>
    </submittedName>
</protein>
<organism evidence="1 2">
    <name type="scientific">Pseudomonas putida</name>
    <name type="common">Arthrobacter siderocapsulatus</name>
    <dbReference type="NCBI Taxonomy" id="303"/>
    <lineage>
        <taxon>Bacteria</taxon>
        <taxon>Pseudomonadati</taxon>
        <taxon>Pseudomonadota</taxon>
        <taxon>Gammaproteobacteria</taxon>
        <taxon>Pseudomonadales</taxon>
        <taxon>Pseudomonadaceae</taxon>
        <taxon>Pseudomonas</taxon>
    </lineage>
</organism>
<proteinExistence type="predicted"/>
<comment type="caution">
    <text evidence="1">The sequence shown here is derived from an EMBL/GenBank/DDBJ whole genome shotgun (WGS) entry which is preliminary data.</text>
</comment>
<gene>
    <name evidence="1" type="ORF">PPUN14671_07340</name>
</gene>
<name>A0AA37VM48_PSEPU</name>
<evidence type="ECO:0000313" key="2">
    <source>
        <dbReference type="Proteomes" id="UP001161257"/>
    </source>
</evidence>
<dbReference type="EMBL" id="BSKJ01000001">
    <property type="protein sequence ID" value="GLO33901.1"/>
    <property type="molecule type" value="Genomic_DNA"/>
</dbReference>
<evidence type="ECO:0000313" key="1">
    <source>
        <dbReference type="EMBL" id="GLO33901.1"/>
    </source>
</evidence>
<sequence>MSLALFGCGAEKEQKAAQAPSSQSAQSNAIVLQTGEKLNTNGEVLKEYEKETSNGKMKHYEVNANTLAKVAENAIYSQLKSQGFQRTVMEDSPTQFKVHYKKSGYATIGAIYTESSVNNVNTTKMKIYWTES</sequence>
<dbReference type="Proteomes" id="UP001161257">
    <property type="component" value="Unassembled WGS sequence"/>
</dbReference>
<accession>A0AA37VM48</accession>
<reference evidence="1" key="1">
    <citation type="submission" date="2023-01" db="EMBL/GenBank/DDBJ databases">
        <title>Whole-genome sequence of Pseudomonas putida NBRC 14671.</title>
        <authorList>
            <person name="Morohoshi T."/>
            <person name="Someya N."/>
        </authorList>
    </citation>
    <scope>NUCLEOTIDE SEQUENCE</scope>
    <source>
        <strain evidence="1">NBRC 14671</strain>
    </source>
</reference>
<dbReference type="AlphaFoldDB" id="A0AA37VM48"/>